<keyword evidence="2" id="KW-0812">Transmembrane</keyword>
<keyword evidence="2" id="KW-1133">Transmembrane helix</keyword>
<evidence type="ECO:0000313" key="4">
    <source>
        <dbReference type="Proteomes" id="UP001500979"/>
    </source>
</evidence>
<evidence type="ECO:0000313" key="3">
    <source>
        <dbReference type="EMBL" id="GAA2782623.1"/>
    </source>
</evidence>
<organism evidence="3 4">
    <name type="scientific">Saccharopolyspora taberi</name>
    <dbReference type="NCBI Taxonomy" id="60895"/>
    <lineage>
        <taxon>Bacteria</taxon>
        <taxon>Bacillati</taxon>
        <taxon>Actinomycetota</taxon>
        <taxon>Actinomycetes</taxon>
        <taxon>Pseudonocardiales</taxon>
        <taxon>Pseudonocardiaceae</taxon>
        <taxon>Saccharopolyspora</taxon>
    </lineage>
</organism>
<evidence type="ECO:0000256" key="2">
    <source>
        <dbReference type="SAM" id="Phobius"/>
    </source>
</evidence>
<accession>A0ABN3V8C2</accession>
<feature type="transmembrane region" description="Helical" evidence="2">
    <location>
        <begin position="140"/>
        <end position="158"/>
    </location>
</feature>
<keyword evidence="4" id="KW-1185">Reference proteome</keyword>
<dbReference type="Proteomes" id="UP001500979">
    <property type="component" value="Unassembled WGS sequence"/>
</dbReference>
<protein>
    <submittedName>
        <fullName evidence="3">Uncharacterized protein</fullName>
    </submittedName>
</protein>
<proteinExistence type="predicted"/>
<feature type="transmembrane region" description="Helical" evidence="2">
    <location>
        <begin position="204"/>
        <end position="222"/>
    </location>
</feature>
<evidence type="ECO:0000256" key="1">
    <source>
        <dbReference type="SAM" id="MobiDB-lite"/>
    </source>
</evidence>
<comment type="caution">
    <text evidence="3">The sequence shown here is derived from an EMBL/GenBank/DDBJ whole genome shotgun (WGS) entry which is preliminary data.</text>
</comment>
<keyword evidence="2" id="KW-0472">Membrane</keyword>
<feature type="transmembrane region" description="Helical" evidence="2">
    <location>
        <begin position="113"/>
        <end position="133"/>
    </location>
</feature>
<feature type="transmembrane region" description="Helical" evidence="2">
    <location>
        <begin position="12"/>
        <end position="35"/>
    </location>
</feature>
<feature type="transmembrane region" description="Helical" evidence="2">
    <location>
        <begin position="67"/>
        <end position="83"/>
    </location>
</feature>
<name>A0ABN3V8C2_9PSEU</name>
<sequence>MHATVSDVDTIALVLRLVLLSSTAVVAGVGLLRPFVDVPARWVSGVAAALAVTAGLVSIPLSAADPAFAIGHAVVVAAAPFLLRRPTAAAYLGLATTALLIAETAAGHSSFQFLVDTVYTAAAVVWLGIAVHIGRTRSGLRLGSAALTAAVALALAGLAQPALSGLLDRRLFGSGQGLALLLIAVSTVAVAGIAVLLRRNVRNVFRFGAVGVAAAFLLWGALPAIPQPHELPVPGIARVVHAQLDGQKLPVLVSPHRPGPNLVHFPASAGKGITVEVGGRVVPAMARTGAEGTWAAVDLPQGRSDLRIGRGDETDSVEVDTGAEPGPAGVTGPDGPECASAALGGVVAGSRAPLAACPADALTAADEAALRSLVDFLASNTAPAITLVADDSPRSRRAAEVVREQAGVRNVPISPGPQEEGALVVVSGWAPAVDELTRPGRHYIYGVHLAPWLLHAPVVNSVASSTVPLRFDPRDQRSLSYGLALAGAFGGEAPSVAGFESWLASRGMAPRGPVSIYAAAQVDVMKMTMPGMSHGGSSVGTWNPKGTIVAVSAPLSP</sequence>
<gene>
    <name evidence="3" type="ORF">GCM10010470_15790</name>
</gene>
<feature type="region of interest" description="Disordered" evidence="1">
    <location>
        <begin position="305"/>
        <end position="334"/>
    </location>
</feature>
<reference evidence="3 4" key="1">
    <citation type="journal article" date="2019" name="Int. J. Syst. Evol. Microbiol.">
        <title>The Global Catalogue of Microorganisms (GCM) 10K type strain sequencing project: providing services to taxonomists for standard genome sequencing and annotation.</title>
        <authorList>
            <consortium name="The Broad Institute Genomics Platform"/>
            <consortium name="The Broad Institute Genome Sequencing Center for Infectious Disease"/>
            <person name="Wu L."/>
            <person name="Ma J."/>
        </authorList>
    </citation>
    <scope>NUCLEOTIDE SEQUENCE [LARGE SCALE GENOMIC DNA]</scope>
    <source>
        <strain evidence="3 4">JCM 9383</strain>
    </source>
</reference>
<feature type="transmembrane region" description="Helical" evidence="2">
    <location>
        <begin position="90"/>
        <end position="107"/>
    </location>
</feature>
<dbReference type="EMBL" id="BAAAUX010000007">
    <property type="protein sequence ID" value="GAA2782623.1"/>
    <property type="molecule type" value="Genomic_DNA"/>
</dbReference>
<feature type="transmembrane region" description="Helical" evidence="2">
    <location>
        <begin position="42"/>
        <end position="61"/>
    </location>
</feature>
<feature type="transmembrane region" description="Helical" evidence="2">
    <location>
        <begin position="178"/>
        <end position="197"/>
    </location>
</feature>